<dbReference type="InterPro" id="IPR005913">
    <property type="entry name" value="dTDP_dehydrorham_reduct"/>
</dbReference>
<dbReference type="RefSeq" id="WP_178367818.1">
    <property type="nucleotide sequence ID" value="NZ_JACADJ010000072.1"/>
</dbReference>
<evidence type="ECO:0000313" key="8">
    <source>
        <dbReference type="EMBL" id="NWH06366.1"/>
    </source>
</evidence>
<gene>
    <name evidence="8" type="primary">rfbD</name>
    <name evidence="8" type="ORF">HXW94_15480</name>
</gene>
<evidence type="ECO:0000256" key="2">
    <source>
        <dbReference type="ARBA" id="ARBA00010944"/>
    </source>
</evidence>
<dbReference type="AlphaFoldDB" id="A0A850TFX1"/>
<comment type="caution">
    <text evidence="8">The sequence shown here is derived from an EMBL/GenBank/DDBJ whole genome shotgun (WGS) entry which is preliminary data.</text>
</comment>
<dbReference type="UniPathway" id="UPA00124"/>
<evidence type="ECO:0000256" key="4">
    <source>
        <dbReference type="ARBA" id="ARBA00017099"/>
    </source>
</evidence>
<dbReference type="SUPFAM" id="SSF51735">
    <property type="entry name" value="NAD(P)-binding Rossmann-fold domains"/>
    <property type="match status" value="1"/>
</dbReference>
<evidence type="ECO:0000256" key="5">
    <source>
        <dbReference type="ARBA" id="ARBA00048200"/>
    </source>
</evidence>
<accession>A0A850TFX1</accession>
<evidence type="ECO:0000313" key="9">
    <source>
        <dbReference type="Proteomes" id="UP000553343"/>
    </source>
</evidence>
<comment type="similarity">
    <text evidence="2 6">Belongs to the dTDP-4-dehydrorhamnose reductase family.</text>
</comment>
<name>A0A850TFX1_9BACT</name>
<keyword evidence="6 8" id="KW-0560">Oxidoreductase</keyword>
<dbReference type="CDD" id="cd05254">
    <property type="entry name" value="dTDP_HR_like_SDR_e"/>
    <property type="match status" value="1"/>
</dbReference>
<dbReference type="Gene3D" id="3.90.25.10">
    <property type="entry name" value="UDP-galactose 4-epimerase, domain 1"/>
    <property type="match status" value="1"/>
</dbReference>
<dbReference type="InterPro" id="IPR036291">
    <property type="entry name" value="NAD(P)-bd_dom_sf"/>
</dbReference>
<evidence type="ECO:0000256" key="6">
    <source>
        <dbReference type="RuleBase" id="RU364082"/>
    </source>
</evidence>
<evidence type="ECO:0000259" key="7">
    <source>
        <dbReference type="Pfam" id="PF04321"/>
    </source>
</evidence>
<dbReference type="InterPro" id="IPR029903">
    <property type="entry name" value="RmlD-like-bd"/>
</dbReference>
<evidence type="ECO:0000256" key="3">
    <source>
        <dbReference type="ARBA" id="ARBA00012929"/>
    </source>
</evidence>
<keyword evidence="9" id="KW-1185">Reference proteome</keyword>
<dbReference type="GO" id="GO:0005829">
    <property type="term" value="C:cytosol"/>
    <property type="evidence" value="ECO:0007669"/>
    <property type="project" value="TreeGrafter"/>
</dbReference>
<feature type="domain" description="RmlD-like substrate binding" evidence="7">
    <location>
        <begin position="1"/>
        <end position="285"/>
    </location>
</feature>
<dbReference type="PANTHER" id="PTHR10491">
    <property type="entry name" value="DTDP-4-DEHYDRORHAMNOSE REDUCTASE"/>
    <property type="match status" value="1"/>
</dbReference>
<dbReference type="GO" id="GO:0008831">
    <property type="term" value="F:dTDP-4-dehydrorhamnose reductase activity"/>
    <property type="evidence" value="ECO:0007669"/>
    <property type="project" value="UniProtKB-EC"/>
</dbReference>
<comment type="function">
    <text evidence="6">Catalyzes the reduction of dTDP-6-deoxy-L-lyxo-4-hexulose to yield dTDP-L-rhamnose.</text>
</comment>
<dbReference type="Proteomes" id="UP000553343">
    <property type="component" value="Unassembled WGS sequence"/>
</dbReference>
<sequence length="286" mass="31828">MKVLILGAGGQLGWELLRTSPKAADINAQNSSQVDFLKPDTIRDCIAQYAPDWIINAAAYTAVDRAESDRENAYRINHEAVSVIAHAATDQHSRLVHISTDYIFSGRNYKPLRPEDPADPQSVYGMSKWKGETVVREVLSDKALIIRTAWLYSSHGKNFVKTMLNLMTAGKSLNVIDEQVGTPTWAKGLAQTIWTCINKSISGTFHWTDAGAASWYDFAVAIQEEALNLDLLQAPVSITPVLSTQFPTPAQRPFYSILDKHSMWQATGITPVHWRAQLRSMLSEVK</sequence>
<proteinExistence type="inferred from homology"/>
<dbReference type="EMBL" id="JACADJ010000072">
    <property type="protein sequence ID" value="NWH06366.1"/>
    <property type="molecule type" value="Genomic_DNA"/>
</dbReference>
<dbReference type="NCBIfam" id="TIGR01214">
    <property type="entry name" value="rmlD"/>
    <property type="match status" value="1"/>
</dbReference>
<dbReference type="PANTHER" id="PTHR10491:SF4">
    <property type="entry name" value="METHIONINE ADENOSYLTRANSFERASE 2 SUBUNIT BETA"/>
    <property type="match status" value="1"/>
</dbReference>
<comment type="pathway">
    <text evidence="1 6">Carbohydrate biosynthesis; dTDP-L-rhamnose biosynthesis.</text>
</comment>
<reference evidence="8 9" key="1">
    <citation type="submission" date="2020-06" db="EMBL/GenBank/DDBJ databases">
        <title>High-quality draft genome of sulfate reducer Desulfobacter latus type strain AcrS2 isolated from marine sediment.</title>
        <authorList>
            <person name="Hoppe M."/>
            <person name="Larsen C.K."/>
            <person name="Marshall I.P.G."/>
            <person name="Schramm A."/>
            <person name="Marietou A.G."/>
        </authorList>
    </citation>
    <scope>NUCLEOTIDE SEQUENCE [LARGE SCALE GENOMIC DNA]</scope>
    <source>
        <strain evidence="8 9">AcRS2</strain>
    </source>
</reference>
<evidence type="ECO:0000256" key="1">
    <source>
        <dbReference type="ARBA" id="ARBA00004781"/>
    </source>
</evidence>
<dbReference type="Pfam" id="PF04321">
    <property type="entry name" value="RmlD_sub_bind"/>
    <property type="match status" value="1"/>
</dbReference>
<dbReference type="GO" id="GO:0019305">
    <property type="term" value="P:dTDP-rhamnose biosynthetic process"/>
    <property type="evidence" value="ECO:0007669"/>
    <property type="project" value="UniProtKB-UniPathway"/>
</dbReference>
<protein>
    <recommendedName>
        <fullName evidence="4 6">dTDP-4-dehydrorhamnose reductase</fullName>
        <ecNumber evidence="3 6">1.1.1.133</ecNumber>
    </recommendedName>
</protein>
<comment type="catalytic activity">
    <reaction evidence="5">
        <text>dTDP-beta-L-rhamnose + NADP(+) = dTDP-4-dehydro-beta-L-rhamnose + NADPH + H(+)</text>
        <dbReference type="Rhea" id="RHEA:21796"/>
        <dbReference type="ChEBI" id="CHEBI:15378"/>
        <dbReference type="ChEBI" id="CHEBI:57510"/>
        <dbReference type="ChEBI" id="CHEBI:57783"/>
        <dbReference type="ChEBI" id="CHEBI:58349"/>
        <dbReference type="ChEBI" id="CHEBI:62830"/>
        <dbReference type="EC" id="1.1.1.133"/>
    </reaction>
</comment>
<organism evidence="8 9">
    <name type="scientific">Desulfobacter latus</name>
    <dbReference type="NCBI Taxonomy" id="2292"/>
    <lineage>
        <taxon>Bacteria</taxon>
        <taxon>Pseudomonadati</taxon>
        <taxon>Thermodesulfobacteriota</taxon>
        <taxon>Desulfobacteria</taxon>
        <taxon>Desulfobacterales</taxon>
        <taxon>Desulfobacteraceae</taxon>
        <taxon>Desulfobacter</taxon>
    </lineage>
</organism>
<keyword evidence="6" id="KW-0521">NADP</keyword>
<dbReference type="Gene3D" id="3.40.50.720">
    <property type="entry name" value="NAD(P)-binding Rossmann-like Domain"/>
    <property type="match status" value="1"/>
</dbReference>
<dbReference type="EC" id="1.1.1.133" evidence="3 6"/>